<comment type="caution">
    <text evidence="3">The sequence shown here is derived from an EMBL/GenBank/DDBJ whole genome shotgun (WGS) entry which is preliminary data.</text>
</comment>
<feature type="domain" description="Ssl1-like" evidence="2">
    <location>
        <begin position="43"/>
        <end position="235"/>
    </location>
</feature>
<dbReference type="Proteomes" id="UP000265618">
    <property type="component" value="Unassembled WGS sequence"/>
</dbReference>
<proteinExistence type="predicted"/>
<evidence type="ECO:0000313" key="4">
    <source>
        <dbReference type="Proteomes" id="UP000265618"/>
    </source>
</evidence>
<sequence length="425" mass="45174">MGGTLHQGSSADGDPSNERVDSEAWRVYKDVPIRPASRYLVLVVDMGESLSKNDFKPSRGQVISKCLEAFLKRFFALNPVSHVCLIGLWDSAAHVLCEFGSPLHDLRHALANDMRGSGHVSLELGLSVARSQLSLAPSFPSKEILVIYSGIFTEDPPRSSASDTKEDASVSISGVSLGPALLFMRSLTEAHRGTYVTASAQPELLDALLCHAPPPTPDAHTHRDRVVSLVRAGFPGRTVMQTPTLCACHGKAVYAHYKCPRCYASLCHGNTMCPVCGMSLFLAPFLRRAQQVILPAPVFDPLTPADPSLPLPAKRSSAGPSKTLTLSGPSDGAGPVNLLETAPPQPQPQSALSGSALSGSALSMARARPKAKTKAPVECAMCQHRPSSDTEGAAYATCRECKTVLCCHCVSLSLDLLQMCPHCGA</sequence>
<evidence type="ECO:0000313" key="3">
    <source>
        <dbReference type="EMBL" id="GIQ79419.1"/>
    </source>
</evidence>
<dbReference type="OrthoDB" id="284275at2759"/>
<gene>
    <name evidence="3" type="ORF">KIPB_000064</name>
</gene>
<keyword evidence="4" id="KW-1185">Reference proteome</keyword>
<dbReference type="PANTHER" id="PTHR12695:SF2">
    <property type="entry name" value="GENERAL TRANSCRIPTION FACTOR IIH SUBUNIT 2-RELATED"/>
    <property type="match status" value="1"/>
</dbReference>
<feature type="region of interest" description="Disordered" evidence="1">
    <location>
        <begin position="309"/>
        <end position="355"/>
    </location>
</feature>
<name>A0A9K3CLZ2_9EUKA</name>
<protein>
    <submittedName>
        <fullName evidence="3">TFIIH subunit Ssl1/p44</fullName>
    </submittedName>
</protein>
<dbReference type="Gene3D" id="3.40.50.410">
    <property type="entry name" value="von Willebrand factor, type A domain"/>
    <property type="match status" value="1"/>
</dbReference>
<dbReference type="AlphaFoldDB" id="A0A9K3CLZ2"/>
<organism evidence="3 4">
    <name type="scientific">Kipferlia bialata</name>
    <dbReference type="NCBI Taxonomy" id="797122"/>
    <lineage>
        <taxon>Eukaryota</taxon>
        <taxon>Metamonada</taxon>
        <taxon>Carpediemonas-like organisms</taxon>
        <taxon>Kipferlia</taxon>
    </lineage>
</organism>
<dbReference type="GO" id="GO:0006289">
    <property type="term" value="P:nucleotide-excision repair"/>
    <property type="evidence" value="ECO:0007669"/>
    <property type="project" value="TreeGrafter"/>
</dbReference>
<dbReference type="InterPro" id="IPR007198">
    <property type="entry name" value="Ssl1-like"/>
</dbReference>
<dbReference type="GO" id="GO:0005675">
    <property type="term" value="C:transcription factor TFIIH holo complex"/>
    <property type="evidence" value="ECO:0007669"/>
    <property type="project" value="TreeGrafter"/>
</dbReference>
<feature type="compositionally biased region" description="Polar residues" evidence="1">
    <location>
        <begin position="318"/>
        <end position="328"/>
    </location>
</feature>
<dbReference type="PANTHER" id="PTHR12695">
    <property type="entry name" value="GENERAL TRANSCRIPTION FACTOR IIH SUBUNIT 2"/>
    <property type="match status" value="1"/>
</dbReference>
<accession>A0A9K3CLZ2</accession>
<dbReference type="InterPro" id="IPR036465">
    <property type="entry name" value="vWFA_dom_sf"/>
</dbReference>
<dbReference type="EMBL" id="BDIP01000004">
    <property type="protein sequence ID" value="GIQ79419.1"/>
    <property type="molecule type" value="Genomic_DNA"/>
</dbReference>
<dbReference type="SUPFAM" id="SSF53300">
    <property type="entry name" value="vWA-like"/>
    <property type="match status" value="1"/>
</dbReference>
<evidence type="ECO:0000256" key="1">
    <source>
        <dbReference type="SAM" id="MobiDB-lite"/>
    </source>
</evidence>
<dbReference type="GO" id="GO:0006357">
    <property type="term" value="P:regulation of transcription by RNA polymerase II"/>
    <property type="evidence" value="ECO:0007669"/>
    <property type="project" value="TreeGrafter"/>
</dbReference>
<evidence type="ECO:0000259" key="2">
    <source>
        <dbReference type="Pfam" id="PF04056"/>
    </source>
</evidence>
<reference evidence="3 4" key="1">
    <citation type="journal article" date="2018" name="PLoS ONE">
        <title>The draft genome of Kipferlia bialata reveals reductive genome evolution in fornicate parasites.</title>
        <authorList>
            <person name="Tanifuji G."/>
            <person name="Takabayashi S."/>
            <person name="Kume K."/>
            <person name="Takagi M."/>
            <person name="Nakayama T."/>
            <person name="Kamikawa R."/>
            <person name="Inagaki Y."/>
            <person name="Hashimoto T."/>
        </authorList>
    </citation>
    <scope>NUCLEOTIDE SEQUENCE [LARGE SCALE GENOMIC DNA]</scope>
    <source>
        <strain evidence="3">NY0173</strain>
    </source>
</reference>
<dbReference type="Pfam" id="PF04056">
    <property type="entry name" value="Ssl1"/>
    <property type="match status" value="1"/>
</dbReference>